<dbReference type="PANTHER" id="PTHR33710">
    <property type="entry name" value="BNAC02G09200D PROTEIN"/>
    <property type="match status" value="1"/>
</dbReference>
<dbReference type="AlphaFoldDB" id="A0A9Q1JFG9"/>
<dbReference type="PANTHER" id="PTHR33710:SF80">
    <property type="entry name" value="ENDONUCLEASE_EXONUCLEASE_PHOSPHATASE"/>
    <property type="match status" value="1"/>
</dbReference>
<evidence type="ECO:0000313" key="2">
    <source>
        <dbReference type="Proteomes" id="UP001153076"/>
    </source>
</evidence>
<dbReference type="InterPro" id="IPR036691">
    <property type="entry name" value="Endo/exonu/phosph_ase_sf"/>
</dbReference>
<protein>
    <recommendedName>
        <fullName evidence="3">Endonuclease/exonuclease/phosphatase domain-containing protein</fullName>
    </recommendedName>
</protein>
<evidence type="ECO:0008006" key="3">
    <source>
        <dbReference type="Google" id="ProtNLM"/>
    </source>
</evidence>
<gene>
    <name evidence="1" type="ORF">Cgig2_000942</name>
</gene>
<comment type="caution">
    <text evidence="1">The sequence shown here is derived from an EMBL/GenBank/DDBJ whole genome shotgun (WGS) entry which is preliminary data.</text>
</comment>
<organism evidence="1 2">
    <name type="scientific">Carnegiea gigantea</name>
    <dbReference type="NCBI Taxonomy" id="171969"/>
    <lineage>
        <taxon>Eukaryota</taxon>
        <taxon>Viridiplantae</taxon>
        <taxon>Streptophyta</taxon>
        <taxon>Embryophyta</taxon>
        <taxon>Tracheophyta</taxon>
        <taxon>Spermatophyta</taxon>
        <taxon>Magnoliopsida</taxon>
        <taxon>eudicotyledons</taxon>
        <taxon>Gunneridae</taxon>
        <taxon>Pentapetalae</taxon>
        <taxon>Caryophyllales</taxon>
        <taxon>Cactineae</taxon>
        <taxon>Cactaceae</taxon>
        <taxon>Cactoideae</taxon>
        <taxon>Echinocereeae</taxon>
        <taxon>Carnegiea</taxon>
    </lineage>
</organism>
<accession>A0A9Q1JFG9</accession>
<dbReference type="EMBL" id="JAKOGI010004768">
    <property type="protein sequence ID" value="KAJ8419599.1"/>
    <property type="molecule type" value="Genomic_DNA"/>
</dbReference>
<dbReference type="SUPFAM" id="SSF56219">
    <property type="entry name" value="DNase I-like"/>
    <property type="match status" value="1"/>
</dbReference>
<dbReference type="OrthoDB" id="1932741at2759"/>
<reference evidence="1" key="1">
    <citation type="submission" date="2022-04" db="EMBL/GenBank/DDBJ databases">
        <title>Carnegiea gigantea Genome sequencing and assembly v2.</title>
        <authorList>
            <person name="Copetti D."/>
            <person name="Sanderson M.J."/>
            <person name="Burquez A."/>
            <person name="Wojciechowski M.F."/>
        </authorList>
    </citation>
    <scope>NUCLEOTIDE SEQUENCE</scope>
    <source>
        <strain evidence="1">SGP5-SGP5p</strain>
        <tissue evidence="1">Aerial part</tissue>
    </source>
</reference>
<keyword evidence="2" id="KW-1185">Reference proteome</keyword>
<sequence length="421" mass="48585">MHKSFIAKTKETKMATINMLSMMTTGINVDPLTTSRSSTKPRDSQLYASLVNLDKASIINGVKCAKITTEDVTPEIKCRQSAILCSVLRANPPLEVMKAYLRRHCRMYGYKEEECKKKTIIRKEWRKVPMQTKQERKIAESNNNIQSQEAVAVSTSLTQRMDAKGFTLVMRPSTRRHHSPRNITGEMRDQNPFASFHELQGGLDFELQKEGWNIRGLNWPNKQEDVKIFLHEKQIGLVGLLKTKVKEKNVEKVANKIFQVEYQRKNLGCLEAIPFYLTFIYGANQEGQRRLLWEALTATATDMEEAWCILGDFNSVLHPGDRLGGTDIQDVEIKPFEECINTCEIQQMRSIGRCFTWTNKTIWTRIDRAFTRDYGYLPLVASQLTASSHQRPCQRLKMFLWNTKKAQQQLHKSHYADLKTQ</sequence>
<dbReference type="Gene3D" id="3.60.10.10">
    <property type="entry name" value="Endonuclease/exonuclease/phosphatase"/>
    <property type="match status" value="1"/>
</dbReference>
<evidence type="ECO:0000313" key="1">
    <source>
        <dbReference type="EMBL" id="KAJ8419599.1"/>
    </source>
</evidence>
<dbReference type="Proteomes" id="UP001153076">
    <property type="component" value="Unassembled WGS sequence"/>
</dbReference>
<name>A0A9Q1JFG9_9CARY</name>
<proteinExistence type="predicted"/>